<dbReference type="KEGG" id="cvr:CHLNCDRAFT_145359"/>
<organism evidence="3">
    <name type="scientific">Chlorella variabilis</name>
    <name type="common">Green alga</name>
    <dbReference type="NCBI Taxonomy" id="554065"/>
    <lineage>
        <taxon>Eukaryota</taxon>
        <taxon>Viridiplantae</taxon>
        <taxon>Chlorophyta</taxon>
        <taxon>core chlorophytes</taxon>
        <taxon>Trebouxiophyceae</taxon>
        <taxon>Chlorellales</taxon>
        <taxon>Chlorellaceae</taxon>
        <taxon>Chlorella clade</taxon>
        <taxon>Chlorella</taxon>
    </lineage>
</organism>
<keyword evidence="3" id="KW-1185">Reference proteome</keyword>
<evidence type="ECO:0000313" key="3">
    <source>
        <dbReference type="Proteomes" id="UP000008141"/>
    </source>
</evidence>
<dbReference type="GO" id="GO:0008146">
    <property type="term" value="F:sulfotransferase activity"/>
    <property type="evidence" value="ECO:0007669"/>
    <property type="project" value="InterPro"/>
</dbReference>
<dbReference type="OrthoDB" id="48731at2759"/>
<dbReference type="RefSeq" id="XP_005847934.1">
    <property type="nucleotide sequence ID" value="XM_005847872.1"/>
</dbReference>
<name>E1ZE93_CHLVA</name>
<gene>
    <name evidence="2" type="ORF">CHLNCDRAFT_145359</name>
</gene>
<sequence>MQAGRARVSRRSVAANVSSSSSSSTSTGAASEDVFTSLSSLYGPVRKAGPLDEAAWLKPHAVSRHKRYWKYLRKWEREHPFGMPPSSGLPDPPPVIFPECQVWVNHAYHFIYLRHAKAASTSVLNWFGHCGWQHVSGQDSCMELLDVEMPAAQVAALWQKFFVFTAVRNPYTRAVSQYKFLARKLLPKPGCGDLVSWDAFCAFPPSMGLACAHRPECCAMGEGFAYLHLNSQARCMTTAGGSLAVDHVFRSETLDDDMAALFAQINRRRPTGKLSGFSAALLLPPAPERAAKFNVAAGCEAGRREFEEFKNAGQTIVTLAVKEQYCSTAEYFERHPRCRRQLEHFLAPDLALLQLLNGTVAVRQ</sequence>
<dbReference type="AlphaFoldDB" id="E1ZE93"/>
<dbReference type="Proteomes" id="UP000008141">
    <property type="component" value="Unassembled WGS sequence"/>
</dbReference>
<dbReference type="InterPro" id="IPR005331">
    <property type="entry name" value="Sulfotransferase"/>
</dbReference>
<dbReference type="GeneID" id="17355245"/>
<accession>E1ZE93</accession>
<evidence type="ECO:0000256" key="1">
    <source>
        <dbReference type="SAM" id="MobiDB-lite"/>
    </source>
</evidence>
<dbReference type="Pfam" id="PF03567">
    <property type="entry name" value="Sulfotransfer_2"/>
    <property type="match status" value="1"/>
</dbReference>
<protein>
    <recommendedName>
        <fullName evidence="4">Sulfotransferase</fullName>
    </recommendedName>
</protein>
<evidence type="ECO:0008006" key="4">
    <source>
        <dbReference type="Google" id="ProtNLM"/>
    </source>
</evidence>
<dbReference type="GO" id="GO:0016020">
    <property type="term" value="C:membrane"/>
    <property type="evidence" value="ECO:0007669"/>
    <property type="project" value="InterPro"/>
</dbReference>
<proteinExistence type="predicted"/>
<evidence type="ECO:0000313" key="2">
    <source>
        <dbReference type="EMBL" id="EFN55832.1"/>
    </source>
</evidence>
<feature type="region of interest" description="Disordered" evidence="1">
    <location>
        <begin position="1"/>
        <end position="30"/>
    </location>
</feature>
<reference evidence="2 3" key="1">
    <citation type="journal article" date="2010" name="Plant Cell">
        <title>The Chlorella variabilis NC64A genome reveals adaptation to photosymbiosis, coevolution with viruses, and cryptic sex.</title>
        <authorList>
            <person name="Blanc G."/>
            <person name="Duncan G."/>
            <person name="Agarkova I."/>
            <person name="Borodovsky M."/>
            <person name="Gurnon J."/>
            <person name="Kuo A."/>
            <person name="Lindquist E."/>
            <person name="Lucas S."/>
            <person name="Pangilinan J."/>
            <person name="Polle J."/>
            <person name="Salamov A."/>
            <person name="Terry A."/>
            <person name="Yamada T."/>
            <person name="Dunigan D.D."/>
            <person name="Grigoriev I.V."/>
            <person name="Claverie J.M."/>
            <person name="Van Etten J.L."/>
        </authorList>
    </citation>
    <scope>NUCLEOTIDE SEQUENCE [LARGE SCALE GENOMIC DNA]</scope>
    <source>
        <strain evidence="2 3">NC64A</strain>
    </source>
</reference>
<dbReference type="InParanoid" id="E1ZE93"/>
<dbReference type="EMBL" id="GL433843">
    <property type="protein sequence ID" value="EFN55832.1"/>
    <property type="molecule type" value="Genomic_DNA"/>
</dbReference>